<sequence>MTIDFEIIEKEEIETLKFPHTEVLEDESAIIQRKNELKRALALGNLEHSKIQIFFEDDSSKKMVETTVWALTDESVVLKKGVGIPINRILKIA</sequence>
<dbReference type="EMBL" id="SMFO01000002">
    <property type="protein sequence ID" value="TDE05500.1"/>
    <property type="molecule type" value="Genomic_DNA"/>
</dbReference>
<dbReference type="Proteomes" id="UP000294597">
    <property type="component" value="Unassembled WGS sequence"/>
</dbReference>
<comment type="caution">
    <text evidence="1">The sequence shown here is derived from an EMBL/GenBank/DDBJ whole genome shotgun (WGS) entry which is preliminary data.</text>
</comment>
<name>A0A4R5D113_9FLAO</name>
<protein>
    <submittedName>
        <fullName evidence="1">Uncharacterized protein</fullName>
    </submittedName>
</protein>
<reference evidence="1 2" key="1">
    <citation type="submission" date="2019-03" db="EMBL/GenBank/DDBJ databases">
        <title>Flavobacterium TSA-D2 sp. nov., isolated from arctic soil.</title>
        <authorList>
            <person name="Chaudhary D.K."/>
        </authorList>
    </citation>
    <scope>NUCLEOTIDE SEQUENCE [LARGE SCALE GENOMIC DNA]</scope>
    <source>
        <strain evidence="1 2">TSA-D2</strain>
    </source>
</reference>
<dbReference type="RefSeq" id="WP_132109540.1">
    <property type="nucleotide sequence ID" value="NZ_SMFO01000002.1"/>
</dbReference>
<accession>A0A4R5D113</accession>
<evidence type="ECO:0000313" key="1">
    <source>
        <dbReference type="EMBL" id="TDE05500.1"/>
    </source>
</evidence>
<dbReference type="AlphaFoldDB" id="A0A4R5D113"/>
<proteinExistence type="predicted"/>
<evidence type="ECO:0000313" key="2">
    <source>
        <dbReference type="Proteomes" id="UP000294597"/>
    </source>
</evidence>
<gene>
    <name evidence="1" type="ORF">E0F98_05125</name>
</gene>
<keyword evidence="2" id="KW-1185">Reference proteome</keyword>
<organism evidence="1 2">
    <name type="scientific">Flavobacterium hiemivividum</name>
    <dbReference type="NCBI Taxonomy" id="2541734"/>
    <lineage>
        <taxon>Bacteria</taxon>
        <taxon>Pseudomonadati</taxon>
        <taxon>Bacteroidota</taxon>
        <taxon>Flavobacteriia</taxon>
        <taxon>Flavobacteriales</taxon>
        <taxon>Flavobacteriaceae</taxon>
        <taxon>Flavobacterium</taxon>
    </lineage>
</organism>